<feature type="binding site" evidence="7">
    <location>
        <position position="228"/>
    </location>
    <ligand>
        <name>L-ornithine</name>
        <dbReference type="ChEBI" id="CHEBI:46911"/>
    </ligand>
</feature>
<dbReference type="HAMAP" id="MF_01109">
    <property type="entry name" value="OTCase"/>
    <property type="match status" value="1"/>
</dbReference>
<dbReference type="PRINTS" id="PR00102">
    <property type="entry name" value="OTCASE"/>
</dbReference>
<dbReference type="PROSITE" id="PS00097">
    <property type="entry name" value="CARBAMOYLTRANSFERASE"/>
    <property type="match status" value="1"/>
</dbReference>
<feature type="binding site" evidence="7">
    <location>
        <position position="297"/>
    </location>
    <ligand>
        <name>carbamoyl phosphate</name>
        <dbReference type="ChEBI" id="CHEBI:58228"/>
    </ligand>
</feature>
<evidence type="ECO:0000256" key="7">
    <source>
        <dbReference type="HAMAP-Rule" id="MF_01109"/>
    </source>
</evidence>
<keyword evidence="5 7" id="KW-0808">Transferase</keyword>
<keyword evidence="7" id="KW-0963">Cytoplasm</keyword>
<dbReference type="NCBIfam" id="NF001986">
    <property type="entry name" value="PRK00779.1"/>
    <property type="match status" value="1"/>
</dbReference>
<evidence type="ECO:0000313" key="11">
    <source>
        <dbReference type="Proteomes" id="UP000288669"/>
    </source>
</evidence>
<dbReference type="InterPro" id="IPR006131">
    <property type="entry name" value="Asp_carbamoyltransf_Asp/Orn-bd"/>
</dbReference>
<proteinExistence type="inferred from homology"/>
<dbReference type="GO" id="GO:0005737">
    <property type="term" value="C:cytoplasm"/>
    <property type="evidence" value="ECO:0007669"/>
    <property type="project" value="UniProtKB-SubCell"/>
</dbReference>
<dbReference type="EC" id="2.1.3.3" evidence="3 7"/>
<evidence type="ECO:0000256" key="2">
    <source>
        <dbReference type="ARBA" id="ARBA00007805"/>
    </source>
</evidence>
<evidence type="ECO:0000256" key="3">
    <source>
        <dbReference type="ARBA" id="ARBA00013007"/>
    </source>
</evidence>
<organism evidence="10 11">
    <name type="scientific">Vagococcus entomophilus</name>
    <dbReference type="NCBI Taxonomy" id="1160095"/>
    <lineage>
        <taxon>Bacteria</taxon>
        <taxon>Bacillati</taxon>
        <taxon>Bacillota</taxon>
        <taxon>Bacilli</taxon>
        <taxon>Lactobacillales</taxon>
        <taxon>Enterococcaceae</taxon>
        <taxon>Vagococcus</taxon>
    </lineage>
</organism>
<dbReference type="OrthoDB" id="9802587at2"/>
<feature type="domain" description="Aspartate/ornithine carbamoyltransferase carbamoyl-P binding" evidence="9">
    <location>
        <begin position="8"/>
        <end position="146"/>
    </location>
</feature>
<evidence type="ECO:0000259" key="9">
    <source>
        <dbReference type="Pfam" id="PF02729"/>
    </source>
</evidence>
<feature type="binding site" evidence="7">
    <location>
        <begin position="133"/>
        <end position="136"/>
    </location>
    <ligand>
        <name>carbamoyl phosphate</name>
        <dbReference type="ChEBI" id="CHEBI:58228"/>
    </ligand>
</feature>
<dbReference type="GO" id="GO:0004585">
    <property type="term" value="F:ornithine carbamoyltransferase activity"/>
    <property type="evidence" value="ECO:0007669"/>
    <property type="project" value="UniProtKB-UniRule"/>
</dbReference>
<accession>A0A430AGE5</accession>
<dbReference type="NCBIfam" id="TIGR00658">
    <property type="entry name" value="orni_carb_tr"/>
    <property type="match status" value="1"/>
</dbReference>
<dbReference type="PANTHER" id="PTHR45753:SF3">
    <property type="entry name" value="ORNITHINE TRANSCARBAMYLASE, MITOCHONDRIAL"/>
    <property type="match status" value="1"/>
</dbReference>
<dbReference type="EMBL" id="NGJZ01000002">
    <property type="protein sequence ID" value="RSU06986.1"/>
    <property type="molecule type" value="Genomic_DNA"/>
</dbReference>
<dbReference type="InterPro" id="IPR002292">
    <property type="entry name" value="Orn/put_carbamltrans"/>
</dbReference>
<dbReference type="InterPro" id="IPR024904">
    <property type="entry name" value="OTCase_ArgI"/>
</dbReference>
<dbReference type="Gene3D" id="3.40.50.1370">
    <property type="entry name" value="Aspartate/ornithine carbamoyltransferase"/>
    <property type="match status" value="2"/>
</dbReference>
<comment type="catalytic activity">
    <reaction evidence="6 7">
        <text>carbamoyl phosphate + L-ornithine = L-citrulline + phosphate + H(+)</text>
        <dbReference type="Rhea" id="RHEA:19513"/>
        <dbReference type="ChEBI" id="CHEBI:15378"/>
        <dbReference type="ChEBI" id="CHEBI:43474"/>
        <dbReference type="ChEBI" id="CHEBI:46911"/>
        <dbReference type="ChEBI" id="CHEBI:57743"/>
        <dbReference type="ChEBI" id="CHEBI:58228"/>
        <dbReference type="EC" id="2.1.3.3"/>
    </reaction>
</comment>
<evidence type="ECO:0000313" key="10">
    <source>
        <dbReference type="EMBL" id="RSU06986.1"/>
    </source>
</evidence>
<feature type="binding site" evidence="7">
    <location>
        <position position="164"/>
    </location>
    <ligand>
        <name>L-ornithine</name>
        <dbReference type="ChEBI" id="CHEBI:46911"/>
    </ligand>
</feature>
<gene>
    <name evidence="10" type="ORF">CBF30_06915</name>
</gene>
<evidence type="ECO:0000256" key="5">
    <source>
        <dbReference type="ARBA" id="ARBA00022679"/>
    </source>
</evidence>
<dbReference type="GO" id="GO:0016597">
    <property type="term" value="F:amino acid binding"/>
    <property type="evidence" value="ECO:0007669"/>
    <property type="project" value="InterPro"/>
</dbReference>
<dbReference type="InterPro" id="IPR006132">
    <property type="entry name" value="Asp/Orn_carbamoyltranf_P-bd"/>
</dbReference>
<dbReference type="GO" id="GO:0042450">
    <property type="term" value="P:L-arginine biosynthetic process via ornithine"/>
    <property type="evidence" value="ECO:0007669"/>
    <property type="project" value="UniProtKB-UniRule"/>
</dbReference>
<dbReference type="PANTHER" id="PTHR45753">
    <property type="entry name" value="ORNITHINE CARBAMOYLTRANSFERASE, MITOCHONDRIAL"/>
    <property type="match status" value="1"/>
</dbReference>
<dbReference type="GO" id="GO:0019240">
    <property type="term" value="P:citrulline biosynthetic process"/>
    <property type="evidence" value="ECO:0007669"/>
    <property type="project" value="TreeGrafter"/>
</dbReference>
<keyword evidence="11" id="KW-1185">Reference proteome</keyword>
<dbReference type="RefSeq" id="WP_126824225.1">
    <property type="nucleotide sequence ID" value="NZ_JBHLWU010000002.1"/>
</dbReference>
<dbReference type="Pfam" id="PF00185">
    <property type="entry name" value="OTCace"/>
    <property type="match status" value="1"/>
</dbReference>
<dbReference type="Proteomes" id="UP000288669">
    <property type="component" value="Unassembled WGS sequence"/>
</dbReference>
<dbReference type="SUPFAM" id="SSF53671">
    <property type="entry name" value="Aspartate/ornithine carbamoyltransferase"/>
    <property type="match status" value="1"/>
</dbReference>
<evidence type="ECO:0000256" key="6">
    <source>
        <dbReference type="ARBA" id="ARBA00048772"/>
    </source>
</evidence>
<dbReference type="InterPro" id="IPR036901">
    <property type="entry name" value="Asp/Orn_carbamoylTrfase_sf"/>
</dbReference>
<feature type="binding site" evidence="7">
    <location>
        <begin position="232"/>
        <end position="233"/>
    </location>
    <ligand>
        <name>L-ornithine</name>
        <dbReference type="ChEBI" id="CHEBI:46911"/>
    </ligand>
</feature>
<comment type="subcellular location">
    <subcellularLocation>
        <location evidence="7">Cytoplasm</location>
    </subcellularLocation>
</comment>
<reference evidence="10 11" key="1">
    <citation type="submission" date="2017-05" db="EMBL/GenBank/DDBJ databases">
        <title>Vagococcus spp. assemblies.</title>
        <authorList>
            <person name="Gulvik C.A."/>
        </authorList>
    </citation>
    <scope>NUCLEOTIDE SEQUENCE [LARGE SCALE GENOMIC DNA]</scope>
    <source>
        <strain evidence="10 11">DSM 24756</strain>
    </source>
</reference>
<feature type="binding site" evidence="7">
    <location>
        <begin position="269"/>
        <end position="270"/>
    </location>
    <ligand>
        <name>carbamoyl phosphate</name>
        <dbReference type="ChEBI" id="CHEBI:58228"/>
    </ligand>
</feature>
<dbReference type="PRINTS" id="PR00100">
    <property type="entry name" value="AOTCASE"/>
</dbReference>
<evidence type="ECO:0000256" key="1">
    <source>
        <dbReference type="ARBA" id="ARBA00004975"/>
    </source>
</evidence>
<protein>
    <recommendedName>
        <fullName evidence="4 7">Ornithine carbamoyltransferase</fullName>
        <shortName evidence="7">OTCase</shortName>
        <ecNumber evidence="3 7">2.1.3.3</ecNumber>
    </recommendedName>
</protein>
<feature type="binding site" evidence="7">
    <location>
        <position position="106"/>
    </location>
    <ligand>
        <name>carbamoyl phosphate</name>
        <dbReference type="ChEBI" id="CHEBI:58228"/>
    </ligand>
</feature>
<dbReference type="Pfam" id="PF02729">
    <property type="entry name" value="OTCace_N"/>
    <property type="match status" value="1"/>
</dbReference>
<evidence type="ECO:0000259" key="8">
    <source>
        <dbReference type="Pfam" id="PF00185"/>
    </source>
</evidence>
<sequence length="312" mass="34563">MSNQTFGKSILDLTELSKKEIISLIDLAIRLKKAPQDYANVLNGKILGMIFEKSSTRTRVSFEAGMLQLGGQAIVMNGKETQIGRGEPIKDTAPILSSYLDALMIRTFEDKKVQDLVKYGSIPVINGLTDDHHPCQVLADLMTIYEHKGTFEQVKLAYVGDGNNMAHSLLIGGAIVGMDVSIACPKGYEMKAEYVTCAKKIAQKSGATLEITQEPKKAVEQADFVYTDVWSSMGWEEEQAKRESVFAQKYQVNAQLVAHSKAEYKFLHCLPAHRGEEVTAEIIDGSHSVIYQEAENRLHAQKALLVKILVKN</sequence>
<dbReference type="AlphaFoldDB" id="A0A430AGE5"/>
<dbReference type="FunFam" id="3.40.50.1370:FF:000008">
    <property type="entry name" value="Ornithine carbamoyltransferase"/>
    <property type="match status" value="1"/>
</dbReference>
<feature type="binding site" evidence="7">
    <location>
        <begin position="55"/>
        <end position="58"/>
    </location>
    <ligand>
        <name>carbamoyl phosphate</name>
        <dbReference type="ChEBI" id="CHEBI:58228"/>
    </ligand>
</feature>
<comment type="similarity">
    <text evidence="2 7">Belongs to the aspartate/ornithine carbamoyltransferase superfamily. OTCase family.</text>
</comment>
<feature type="binding site" evidence="7">
    <location>
        <position position="82"/>
    </location>
    <ligand>
        <name>carbamoyl phosphate</name>
        <dbReference type="ChEBI" id="CHEBI:58228"/>
    </ligand>
</feature>
<dbReference type="InterPro" id="IPR006130">
    <property type="entry name" value="Asp/Orn_carbamoylTrfase"/>
</dbReference>
<name>A0A430AGE5_9ENTE</name>
<feature type="domain" description="Aspartate/ornithine carbamoyltransferase Asp/Orn-binding" evidence="8">
    <location>
        <begin position="153"/>
        <end position="306"/>
    </location>
</feature>
<comment type="pathway">
    <text evidence="1">Amino-acid biosynthesis; L-arginine biosynthesis; L-arginine from L-ornithine and carbamoyl phosphate: step 1/3.</text>
</comment>
<comment type="caution">
    <text evidence="10">The sequence shown here is derived from an EMBL/GenBank/DDBJ whole genome shotgun (WGS) entry which is preliminary data.</text>
</comment>
<evidence type="ECO:0000256" key="4">
    <source>
        <dbReference type="ARBA" id="ARBA00016634"/>
    </source>
</evidence>